<gene>
    <name evidence="3" type="ORF">APICC_04835</name>
</gene>
<dbReference type="InterPro" id="IPR005302">
    <property type="entry name" value="MoCF_Sase_C"/>
</dbReference>
<dbReference type="SUPFAM" id="SSF50800">
    <property type="entry name" value="PK beta-barrel domain-like"/>
    <property type="match status" value="1"/>
</dbReference>
<dbReference type="Pfam" id="PF05089">
    <property type="entry name" value="NAGLU"/>
    <property type="match status" value="1"/>
</dbReference>
<dbReference type="InterPro" id="IPR029018">
    <property type="entry name" value="Hex-like_dom2"/>
</dbReference>
<dbReference type="InterPro" id="IPR005303">
    <property type="entry name" value="MOCOS_middle"/>
</dbReference>
<dbReference type="Gene3D" id="1.20.120.670">
    <property type="entry name" value="N-acetyl-b-d-glucoasminidase"/>
    <property type="match status" value="1"/>
</dbReference>
<evidence type="ECO:0000256" key="1">
    <source>
        <dbReference type="ARBA" id="ARBA00022801"/>
    </source>
</evidence>
<dbReference type="InterPro" id="IPR024732">
    <property type="entry name" value="NAGLU_C"/>
</dbReference>
<evidence type="ECO:0000313" key="3">
    <source>
        <dbReference type="EMBL" id="PBC26075.1"/>
    </source>
</evidence>
<accession>A0A2A3E2Y7</accession>
<proteinExistence type="predicted"/>
<dbReference type="Gene3D" id="3.30.379.10">
    <property type="entry name" value="Chitobiase/beta-hexosaminidase domain 2-like"/>
    <property type="match status" value="1"/>
</dbReference>
<dbReference type="GO" id="GO:0030170">
    <property type="term" value="F:pyridoxal phosphate binding"/>
    <property type="evidence" value="ECO:0007669"/>
    <property type="project" value="InterPro"/>
</dbReference>
<feature type="domain" description="MOSC" evidence="2">
    <location>
        <begin position="108"/>
        <end position="239"/>
    </location>
</feature>
<dbReference type="SUPFAM" id="SSF141673">
    <property type="entry name" value="MOSC N-terminal domain-like"/>
    <property type="match status" value="1"/>
</dbReference>
<name>A0A2A3E2Y7_APICC</name>
<dbReference type="Pfam" id="PF03476">
    <property type="entry name" value="MOSC_N"/>
    <property type="match status" value="1"/>
</dbReference>
<dbReference type="PANTHER" id="PTHR12872">
    <property type="entry name" value="ALPHA-N-ACETYLGLUCOSAMINIDASE"/>
    <property type="match status" value="1"/>
</dbReference>
<organism evidence="3 4">
    <name type="scientific">Apis cerana cerana</name>
    <name type="common">Oriental honeybee</name>
    <dbReference type="NCBI Taxonomy" id="94128"/>
    <lineage>
        <taxon>Eukaryota</taxon>
        <taxon>Metazoa</taxon>
        <taxon>Ecdysozoa</taxon>
        <taxon>Arthropoda</taxon>
        <taxon>Hexapoda</taxon>
        <taxon>Insecta</taxon>
        <taxon>Pterygota</taxon>
        <taxon>Neoptera</taxon>
        <taxon>Endopterygota</taxon>
        <taxon>Hymenoptera</taxon>
        <taxon>Apocrita</taxon>
        <taxon>Aculeata</taxon>
        <taxon>Apoidea</taxon>
        <taxon>Anthophila</taxon>
        <taxon>Apidae</taxon>
        <taxon>Apis</taxon>
    </lineage>
</organism>
<dbReference type="GO" id="GO:0016787">
    <property type="term" value="F:hydrolase activity"/>
    <property type="evidence" value="ECO:0007669"/>
    <property type="project" value="UniProtKB-KW"/>
</dbReference>
<dbReference type="AlphaFoldDB" id="A0A2A3E2Y7"/>
<reference evidence="3 4" key="1">
    <citation type="submission" date="2014-07" db="EMBL/GenBank/DDBJ databases">
        <title>Genomic and transcriptomic analysis on Apis cerana provide comprehensive insights into honey bee biology.</title>
        <authorList>
            <person name="Diao Q."/>
            <person name="Sun L."/>
            <person name="Zheng H."/>
            <person name="Zheng H."/>
            <person name="Xu S."/>
            <person name="Wang S."/>
            <person name="Zeng Z."/>
            <person name="Hu F."/>
            <person name="Su S."/>
            <person name="Wu J."/>
        </authorList>
    </citation>
    <scope>NUCLEOTIDE SEQUENCE [LARGE SCALE GENOMIC DNA]</scope>
    <source>
        <tissue evidence="3">Pupae without intestine</tissue>
    </source>
</reference>
<dbReference type="EMBL" id="KZ288412">
    <property type="protein sequence ID" value="PBC26075.1"/>
    <property type="molecule type" value="Genomic_DNA"/>
</dbReference>
<dbReference type="GO" id="GO:0030151">
    <property type="term" value="F:molybdenum ion binding"/>
    <property type="evidence" value="ECO:0007669"/>
    <property type="project" value="InterPro"/>
</dbReference>
<dbReference type="STRING" id="94128.A0A2A3E2Y7"/>
<keyword evidence="1" id="KW-0378">Hydrolase</keyword>
<dbReference type="InterPro" id="IPR024733">
    <property type="entry name" value="NAGLU_tim-barrel"/>
</dbReference>
<dbReference type="InterPro" id="IPR007781">
    <property type="entry name" value="NAGLU"/>
</dbReference>
<protein>
    <submittedName>
        <fullName evidence="3">Alpha-N-acetylglucosaminidase</fullName>
    </submittedName>
</protein>
<dbReference type="PANTHER" id="PTHR12872:SF1">
    <property type="entry name" value="ALPHA-N-ACETYLGLUCOSAMINIDASE"/>
    <property type="match status" value="1"/>
</dbReference>
<evidence type="ECO:0000313" key="4">
    <source>
        <dbReference type="Proteomes" id="UP000242457"/>
    </source>
</evidence>
<dbReference type="Gene3D" id="3.20.20.80">
    <property type="entry name" value="Glycosidases"/>
    <property type="match status" value="1"/>
</dbReference>
<dbReference type="PROSITE" id="PS51340">
    <property type="entry name" value="MOSC"/>
    <property type="match status" value="1"/>
</dbReference>
<dbReference type="Proteomes" id="UP000242457">
    <property type="component" value="Unassembled WGS sequence"/>
</dbReference>
<dbReference type="Pfam" id="PF12972">
    <property type="entry name" value="NAGLU_C"/>
    <property type="match status" value="1"/>
</dbReference>
<keyword evidence="4" id="KW-1185">Reference proteome</keyword>
<sequence length="986" mass="115100">MLFIRMFLVYNEETGRFQTGRQYPTLILISLSAVDETKVKLEAVGMPSVIFEVPNSSENASEAVQCTMWWGEPVKCIDCGTEPAEWLSRFLTGTTSGLRLGCTMMDKRNLFVEPWKKFTQVYQKLRNKDTGLFSDLTSYMLMTTRSVEKLNEKLERPVPTLQFRPNILVSTQQPFEEDNWEWIKIGERVVIRNVKPCSRFREQTDPERISLEGKAPVMGIYCGLYIPGKVKIGDENTLSHIRPRISSEEQADAATGVVERLLGLERAKNFVMMVNPNFTSPGKDSFLIKKNSMGQVEILGTSGVAAAWGLHYYLKTYCNVHISWEGNQVELPDILPDVRVKISSNDRFRYYQNVCTLGYTSAWWQWEDWEKNIDWMALNGINLALAFTGQEAIWQKVYLRLNFTVEEINEHFGGPGFLPWSRMGNMRGFGGPLNSNWHEKSIRLQHRILERMRALGIIPVLPAFAGHVPRAFLRLFPKANVTKSAVWNNFSDKYCCPYLLEPTDPLFKQIGQQFLKTYIEEFGTDHVYNCDTFNENEPYTSELKFLRNIGHSIFEAMNNVDSKAIWYYGVLDYSSRLMQGWLFYHDSVFWTEPRTRTFLTSIPLGRMIVLDLQSEQFPQYKRLNSYYGQPFIWCMLHNFGGTLGMFGSAEIINHRVFEARNMNGSTMVGTGLTPEGINQNYVIYELMNEMAYRKKPVNLDKWFENYANRRYGDAKGNEHTVTAWKGFKNTVYNFSDTRRIRGKYVITIRPNLNFLPWRWYNKDAFIYYWYVLLQARDLKRNSTLYRHDVVDVTRQALQLIADEIYTDLIESFNKKNIDLFKQNAKLLLALFDDLEEILASSEDFLLGKWLKMAKDLATDDEEETLYEYNARNQITLWGPLGEIRDYANKQWSGIVVDYFKPRWAIFLNELETSLTTGTRVNMTEINKQIFENVENAFTFSRKIYPTKATGDSIDIAERILSEWYDPHLSFHKTFRRNYKQYWLDSY</sequence>
<dbReference type="OrthoDB" id="64736at2759"/>
<dbReference type="Pfam" id="PF12971">
    <property type="entry name" value="NAGLU_N"/>
    <property type="match status" value="1"/>
</dbReference>
<dbReference type="InterPro" id="IPR024240">
    <property type="entry name" value="NAGLU_N"/>
</dbReference>
<evidence type="ECO:0000259" key="2">
    <source>
        <dbReference type="PROSITE" id="PS51340"/>
    </source>
</evidence>
<dbReference type="Pfam" id="PF03473">
    <property type="entry name" value="MOSC"/>
    <property type="match status" value="1"/>
</dbReference>
<dbReference type="InterPro" id="IPR011037">
    <property type="entry name" value="Pyrv_Knase-like_insert_dom_sf"/>
</dbReference>